<reference evidence="2 3" key="1">
    <citation type="submission" date="2014-02" db="EMBL/GenBank/DDBJ databases">
        <title>Whole genome sequence of Sphingobium chlorophenolicum NBRC 16172.</title>
        <authorList>
            <person name="Gan H.M."/>
            <person name="Gan H.Y."/>
            <person name="Chew T.H."/>
            <person name="Savka M.A."/>
        </authorList>
    </citation>
    <scope>NUCLEOTIDE SEQUENCE [LARGE SCALE GENOMIC DNA]</scope>
    <source>
        <strain evidence="2 3">NBRC 16172</strain>
    </source>
</reference>
<sequence length="52" mass="5855">MHDHLKDAADAAGLTDAQLAAIRRRIADPKRPTGFEQAVLDEMERRRLSPRS</sequence>
<protein>
    <submittedName>
        <fullName evidence="2">Uncharacterized protein</fullName>
    </submittedName>
</protein>
<evidence type="ECO:0000313" key="2">
    <source>
        <dbReference type="EMBL" id="KEQ52651.1"/>
    </source>
</evidence>
<dbReference type="PATRIC" id="fig|46429.4.peg.3073"/>
<organism evidence="2 3">
    <name type="scientific">Sphingobium chlorophenolicum</name>
    <dbReference type="NCBI Taxonomy" id="46429"/>
    <lineage>
        <taxon>Bacteria</taxon>
        <taxon>Pseudomonadati</taxon>
        <taxon>Pseudomonadota</taxon>
        <taxon>Alphaproteobacteria</taxon>
        <taxon>Sphingomonadales</taxon>
        <taxon>Sphingomonadaceae</taxon>
        <taxon>Sphingobium</taxon>
    </lineage>
</organism>
<evidence type="ECO:0000256" key="1">
    <source>
        <dbReference type="SAM" id="MobiDB-lite"/>
    </source>
</evidence>
<gene>
    <name evidence="2" type="ORF">BV95_03096</name>
</gene>
<accession>A0A081RBS8</accession>
<evidence type="ECO:0000313" key="3">
    <source>
        <dbReference type="Proteomes" id="UP000028411"/>
    </source>
</evidence>
<name>A0A081RBS8_SPHCR</name>
<comment type="caution">
    <text evidence="2">The sequence shown here is derived from an EMBL/GenBank/DDBJ whole genome shotgun (WGS) entry which is preliminary data.</text>
</comment>
<feature type="compositionally biased region" description="Basic and acidic residues" evidence="1">
    <location>
        <begin position="42"/>
        <end position="52"/>
    </location>
</feature>
<feature type="region of interest" description="Disordered" evidence="1">
    <location>
        <begin position="30"/>
        <end position="52"/>
    </location>
</feature>
<proteinExistence type="predicted"/>
<dbReference type="AlphaFoldDB" id="A0A081RBS8"/>
<dbReference type="RefSeq" id="WP_169804647.1">
    <property type="nucleotide sequence ID" value="NZ_JFHR01000038.1"/>
</dbReference>
<dbReference type="EMBL" id="JFHR01000038">
    <property type="protein sequence ID" value="KEQ52651.1"/>
    <property type="molecule type" value="Genomic_DNA"/>
</dbReference>
<dbReference type="Proteomes" id="UP000028411">
    <property type="component" value="Unassembled WGS sequence"/>
</dbReference>